<organism evidence="2 3">
    <name type="scientific">Dendrobium thyrsiflorum</name>
    <name type="common">Pinecone-like raceme dendrobium</name>
    <name type="synonym">Orchid</name>
    <dbReference type="NCBI Taxonomy" id="117978"/>
    <lineage>
        <taxon>Eukaryota</taxon>
        <taxon>Viridiplantae</taxon>
        <taxon>Streptophyta</taxon>
        <taxon>Embryophyta</taxon>
        <taxon>Tracheophyta</taxon>
        <taxon>Spermatophyta</taxon>
        <taxon>Magnoliopsida</taxon>
        <taxon>Liliopsida</taxon>
        <taxon>Asparagales</taxon>
        <taxon>Orchidaceae</taxon>
        <taxon>Epidendroideae</taxon>
        <taxon>Malaxideae</taxon>
        <taxon>Dendrobiinae</taxon>
        <taxon>Dendrobium</taxon>
    </lineage>
</organism>
<comment type="caution">
    <text evidence="2">The sequence shown here is derived from an EMBL/GenBank/DDBJ whole genome shotgun (WGS) entry which is preliminary data.</text>
</comment>
<dbReference type="EMBL" id="JANQDX010000001">
    <property type="protein sequence ID" value="KAL0928747.1"/>
    <property type="molecule type" value="Genomic_DNA"/>
</dbReference>
<feature type="region of interest" description="Disordered" evidence="1">
    <location>
        <begin position="107"/>
        <end position="127"/>
    </location>
</feature>
<dbReference type="Proteomes" id="UP001552299">
    <property type="component" value="Unassembled WGS sequence"/>
</dbReference>
<reference evidence="2 3" key="1">
    <citation type="journal article" date="2024" name="Plant Biotechnol. J.">
        <title>Dendrobium thyrsiflorum genome and its molecular insights into genes involved in important horticultural traits.</title>
        <authorList>
            <person name="Chen B."/>
            <person name="Wang J.Y."/>
            <person name="Zheng P.J."/>
            <person name="Li K.L."/>
            <person name="Liang Y.M."/>
            <person name="Chen X.F."/>
            <person name="Zhang C."/>
            <person name="Zhao X."/>
            <person name="He X."/>
            <person name="Zhang G.Q."/>
            <person name="Liu Z.J."/>
            <person name="Xu Q."/>
        </authorList>
    </citation>
    <scope>NUCLEOTIDE SEQUENCE [LARGE SCALE GENOMIC DNA]</scope>
    <source>
        <strain evidence="2">GZMU011</strain>
    </source>
</reference>
<sequence>MIHIDSSRFDSQENANSALHYIKGRIIMCNVRTRPEANPEVPHHPVRIRTPHVEKAGREPNSFCFLLKQAKNLDLMPMRTPLEPPRSKDDDQRIRLESLPGATFVIPPQDSLNLPSSPSPSLGSLTGDRDTIMVRGIGVSKIGINMTPVIVRICNKDMELISSGGNFKYVLEVLIIDEDHLQPLHTGKEPNSFCFLLRQAENLDLMLMKTPLKPPRSKDDDRGRLLEYLLGATFSHYRTMTEIAHGTKHQIAWKMITSEKLHVPNKMDLHNTAFTIQLGHGTKIQLANTIIKAGNTGATIQFGIVNFPTVATRASTVSARNMNSKRFARRPYSIDEVATHPRSLDQQEDRSRRKDFNGDCQHCYFSNWAICT</sequence>
<keyword evidence="3" id="KW-1185">Reference proteome</keyword>
<protein>
    <submittedName>
        <fullName evidence="2">Uncharacterized protein</fullName>
    </submittedName>
</protein>
<feature type="compositionally biased region" description="Low complexity" evidence="1">
    <location>
        <begin position="107"/>
        <end position="125"/>
    </location>
</feature>
<dbReference type="AlphaFoldDB" id="A0ABD0W9K2"/>
<accession>A0ABD0W9K2</accession>
<evidence type="ECO:0000313" key="2">
    <source>
        <dbReference type="EMBL" id="KAL0928747.1"/>
    </source>
</evidence>
<evidence type="ECO:0000313" key="3">
    <source>
        <dbReference type="Proteomes" id="UP001552299"/>
    </source>
</evidence>
<proteinExistence type="predicted"/>
<gene>
    <name evidence="2" type="ORF">M5K25_000667</name>
</gene>
<name>A0ABD0W9K2_DENTH</name>
<evidence type="ECO:0000256" key="1">
    <source>
        <dbReference type="SAM" id="MobiDB-lite"/>
    </source>
</evidence>